<dbReference type="STRING" id="1445577.A0A010RNJ8"/>
<keyword evidence="3" id="KW-1185">Reference proteome</keyword>
<dbReference type="Proteomes" id="UP000020467">
    <property type="component" value="Unassembled WGS sequence"/>
</dbReference>
<dbReference type="HOGENOM" id="CLU_009043_2_0_1"/>
<name>A0A010RNJ8_9PEZI</name>
<dbReference type="Gene3D" id="2.170.270.10">
    <property type="entry name" value="SET domain"/>
    <property type="match status" value="1"/>
</dbReference>
<organism evidence="2 3">
    <name type="scientific">Colletotrichum fioriniae PJ7</name>
    <dbReference type="NCBI Taxonomy" id="1445577"/>
    <lineage>
        <taxon>Eukaryota</taxon>
        <taxon>Fungi</taxon>
        <taxon>Dikarya</taxon>
        <taxon>Ascomycota</taxon>
        <taxon>Pezizomycotina</taxon>
        <taxon>Sordariomycetes</taxon>
        <taxon>Hypocreomycetidae</taxon>
        <taxon>Glomerellales</taxon>
        <taxon>Glomerellaceae</taxon>
        <taxon>Colletotrichum</taxon>
        <taxon>Colletotrichum acutatum species complex</taxon>
    </lineage>
</organism>
<feature type="domain" description="SET" evidence="1">
    <location>
        <begin position="353"/>
        <end position="541"/>
    </location>
</feature>
<dbReference type="EMBL" id="JARH01000342">
    <property type="protein sequence ID" value="EXF82001.1"/>
    <property type="molecule type" value="Genomic_DNA"/>
</dbReference>
<evidence type="ECO:0000313" key="3">
    <source>
        <dbReference type="Proteomes" id="UP000020467"/>
    </source>
</evidence>
<reference evidence="2 3" key="1">
    <citation type="submission" date="2014-02" db="EMBL/GenBank/DDBJ databases">
        <title>The genome sequence of Colletotrichum fioriniae PJ7.</title>
        <authorList>
            <person name="Baroncelli R."/>
            <person name="Thon M.R."/>
        </authorList>
    </citation>
    <scope>NUCLEOTIDE SEQUENCE [LARGE SCALE GENOMIC DNA]</scope>
    <source>
        <strain evidence="2 3">PJ7</strain>
    </source>
</reference>
<accession>A0A010RNJ8</accession>
<gene>
    <name evidence="2" type="ORF">CFIO01_09810</name>
</gene>
<dbReference type="SUPFAM" id="SSF82199">
    <property type="entry name" value="SET domain"/>
    <property type="match status" value="1"/>
</dbReference>
<dbReference type="Pfam" id="PF00856">
    <property type="entry name" value="SET"/>
    <property type="match status" value="1"/>
</dbReference>
<evidence type="ECO:0000313" key="2">
    <source>
        <dbReference type="EMBL" id="EXF82001.1"/>
    </source>
</evidence>
<evidence type="ECO:0000259" key="1">
    <source>
        <dbReference type="PROSITE" id="PS50280"/>
    </source>
</evidence>
<dbReference type="InterPro" id="IPR046341">
    <property type="entry name" value="SET_dom_sf"/>
</dbReference>
<protein>
    <recommendedName>
        <fullName evidence="1">SET domain-containing protein</fullName>
    </recommendedName>
</protein>
<proteinExistence type="predicted"/>
<dbReference type="eggNOG" id="KOG2084">
    <property type="taxonomic scope" value="Eukaryota"/>
</dbReference>
<dbReference type="PROSITE" id="PS50280">
    <property type="entry name" value="SET"/>
    <property type="match status" value="1"/>
</dbReference>
<dbReference type="OrthoDB" id="438641at2759"/>
<dbReference type="AlphaFoldDB" id="A0A010RNJ8"/>
<dbReference type="PANTHER" id="PTHR47643">
    <property type="entry name" value="TPR DOMAIN PROTEIN (AFU_ORTHOLOGUE AFUA_5G12710)"/>
    <property type="match status" value="1"/>
</dbReference>
<comment type="caution">
    <text evidence="2">The sequence shown here is derived from an EMBL/GenBank/DDBJ whole genome shotgun (WGS) entry which is preliminary data.</text>
</comment>
<dbReference type="SUPFAM" id="SSF48452">
    <property type="entry name" value="TPR-like"/>
    <property type="match status" value="1"/>
</dbReference>
<dbReference type="InterPro" id="IPR001214">
    <property type="entry name" value="SET_dom"/>
</dbReference>
<dbReference type="InterPro" id="IPR011990">
    <property type="entry name" value="TPR-like_helical_dom_sf"/>
</dbReference>
<dbReference type="InterPro" id="IPR053209">
    <property type="entry name" value="Gramillin-biosynth_MTr"/>
</dbReference>
<dbReference type="KEGG" id="cfj:CFIO01_09810"/>
<dbReference type="Gene3D" id="1.25.40.10">
    <property type="entry name" value="Tetratricopeptide repeat domain"/>
    <property type="match status" value="1"/>
</dbReference>
<dbReference type="PANTHER" id="PTHR47643:SF2">
    <property type="entry name" value="TPR DOMAIN PROTEIN (AFU_ORTHOLOGUE AFUA_5G12710)"/>
    <property type="match status" value="1"/>
</dbReference>
<sequence>MDVRDISNVGDFASFMERLQAAAERAGRRKGQVPHDHPPPDMLVIQFMLARSMRISRPAAPSGGSNIATTQIPPAYLPCMQPVNELQPLPISKMRLEEHHRGKLVIVRTMTPTDQINAIMAIAEDKAGTAVLLQLYNQPDHRIVQPDDILPEGSICLIKDPFLKATTDGKYSLRVDHIDDIILLPEGDERIPSHWKTWTPSASSEKIRQQGNNAVAQQDWGKAEILYSKALASATTAEQKRAALLNRSLANLKLDRPEKALSDAIKSRQDNEPTEKGLFREAKAHYALEQFSLCAEKLRQVVILNPKNRDAGKELERTLCRIREQDQGIYQWKYMHNQAKATPPTIDCATYTGPVEVRHSPGRGRGLFITKPVKAGDLLLCEKAFAYSYAGEDDAASRQNIKILMSLDTKRMTMGGQADLLSGLVQKLHHNPQAASRFFDLHRGKYRSGETAQQIQTVVDTFLVATIIGFNCFGAPRASILHLTDTDVQQGSYTTCGIWTQASCINHSCVGNCRRSFIGDVMIVRASRDMDANTELLISYRPPDECASYDETQKHLQNWGFTCQCELCEEKKSISKQTFQKRQGLFRDLKSTIKACKTLAHESKAQRLIGQLEETYAAGKGSYRLELWDSYLALGQKRLDRGKHFEALELSIKSLEARGFILEASRAVEVVSGKRHLKVIKWGSPGAHIVTAFLVMFHVYKIVAPELCVPAREYARTAYAICYGENDSIGEVFEELI</sequence>